<dbReference type="CDD" id="cd00257">
    <property type="entry name" value="beta-trefoil_FSCN-like"/>
    <property type="match status" value="1"/>
</dbReference>
<accession>A0A7C9F1N6</accession>
<dbReference type="EMBL" id="GISG01269977">
    <property type="protein sequence ID" value="MBA4676067.1"/>
    <property type="molecule type" value="Transcribed_RNA"/>
</dbReference>
<dbReference type="InterPro" id="IPR008998">
    <property type="entry name" value="Agglutinin"/>
</dbReference>
<sequence length="508" mass="56283">MSSLPNYAVLQSCLTNNYMDLILDEGPNLGYIPFTGDSVLSPYAKIAFEKSEIAPGCVHIRCCYNNKYWTRKSPESGSPIVAGAEEAKPKEENKEKDSGMDGGKADWDCTLFKVEKHSNGIISIRHIGTGDVLRVEGPKDEGELGDSHSPEEAGCLVGAKSIGGLSQTQIALTGEDAPTFAATYLPIYFKVINLSSLVVLPRYVAFKGDNNNFLQARTIERHPYLQFSSHDSRNAACQMEVFQNPDGTIRIKSKHFGRFWRRSPNWIWADSDDTSNNRDTRFKPVKVGSHKIALRNLGNNRFCSRLTTEGKTSCLNADSTTAREEATLEVKELVLSREIDNVKYRLQDATIYDNSVVLMATSTTTNSTNQTTSHTFKFTYKDTTTTMWQASVSAGLSVEFTFKGGVPLLADGEIKISAEISSIYEWGKVIEDTKELESTEQISVPPMTEVTCKLLASTGKFGVPFSYTQHDILIDGTEVTYPERDDGVFSGGKTYDVHLELTEKPIKK</sequence>
<evidence type="ECO:0000313" key="3">
    <source>
        <dbReference type="EMBL" id="MBA4676067.1"/>
    </source>
</evidence>
<dbReference type="PANTHER" id="PTHR39244">
    <property type="entry name" value="NATTERIN-4"/>
    <property type="match status" value="1"/>
</dbReference>
<name>A0A7C9F1N6_OPUST</name>
<dbReference type="Gene3D" id="2.170.15.10">
    <property type="entry name" value="Proaerolysin, chain A, domain 3"/>
    <property type="match status" value="1"/>
</dbReference>
<evidence type="ECO:0000256" key="1">
    <source>
        <dbReference type="SAM" id="MobiDB-lite"/>
    </source>
</evidence>
<dbReference type="Pfam" id="PF07468">
    <property type="entry name" value="Agglutinin"/>
    <property type="match status" value="2"/>
</dbReference>
<protein>
    <recommendedName>
        <fullName evidence="2">Agglutinin domain-containing protein</fullName>
    </recommendedName>
</protein>
<reference evidence="3" key="1">
    <citation type="journal article" date="2013" name="J. Plant Res.">
        <title>Effect of fungi and light on seed germination of three Opuntia species from semiarid lands of central Mexico.</title>
        <authorList>
            <person name="Delgado-Sanchez P."/>
            <person name="Jimenez-Bremont J.F."/>
            <person name="Guerrero-Gonzalez Mde L."/>
            <person name="Flores J."/>
        </authorList>
    </citation>
    <scope>NUCLEOTIDE SEQUENCE</scope>
    <source>
        <tissue evidence="3">Cladode</tissue>
    </source>
</reference>
<dbReference type="Gene3D" id="2.80.10.50">
    <property type="match status" value="2"/>
</dbReference>
<proteinExistence type="predicted"/>
<evidence type="ECO:0000259" key="2">
    <source>
        <dbReference type="SMART" id="SM00791"/>
    </source>
</evidence>
<dbReference type="InterPro" id="IPR036242">
    <property type="entry name" value="Agglutinin_dom_sf"/>
</dbReference>
<reference evidence="3" key="2">
    <citation type="submission" date="2020-07" db="EMBL/GenBank/DDBJ databases">
        <authorList>
            <person name="Vera ALvarez R."/>
            <person name="Arias-Moreno D.M."/>
            <person name="Jimenez-Jacinto V."/>
            <person name="Jimenez-Bremont J.F."/>
            <person name="Swaminathan K."/>
            <person name="Moose S.P."/>
            <person name="Guerrero-Gonzalez M.L."/>
            <person name="Marino-Ramirez L."/>
            <person name="Landsman D."/>
            <person name="Rodriguez-Kessler M."/>
            <person name="Delgado-Sanchez P."/>
        </authorList>
    </citation>
    <scope>NUCLEOTIDE SEQUENCE</scope>
    <source>
        <tissue evidence="3">Cladode</tissue>
    </source>
</reference>
<dbReference type="Pfam" id="PF03318">
    <property type="entry name" value="ETX_MTX2"/>
    <property type="match status" value="1"/>
</dbReference>
<dbReference type="SMART" id="SM00791">
    <property type="entry name" value="Agglutinin"/>
    <property type="match status" value="1"/>
</dbReference>
<dbReference type="CDD" id="cd20216">
    <property type="entry name" value="PFM_HFR-2-like"/>
    <property type="match status" value="1"/>
</dbReference>
<dbReference type="InterPro" id="IPR053237">
    <property type="entry name" value="Natterin_C"/>
</dbReference>
<feature type="domain" description="Agglutinin" evidence="2">
    <location>
        <begin position="198"/>
        <end position="332"/>
    </location>
</feature>
<dbReference type="SUPFAM" id="SSF50382">
    <property type="entry name" value="Agglutinin"/>
    <property type="match status" value="2"/>
</dbReference>
<organism evidence="3">
    <name type="scientific">Opuntia streptacantha</name>
    <name type="common">Prickly pear cactus</name>
    <name type="synonym">Opuntia cardona</name>
    <dbReference type="NCBI Taxonomy" id="393608"/>
    <lineage>
        <taxon>Eukaryota</taxon>
        <taxon>Viridiplantae</taxon>
        <taxon>Streptophyta</taxon>
        <taxon>Embryophyta</taxon>
        <taxon>Tracheophyta</taxon>
        <taxon>Spermatophyta</taxon>
        <taxon>Magnoliopsida</taxon>
        <taxon>eudicotyledons</taxon>
        <taxon>Gunneridae</taxon>
        <taxon>Pentapetalae</taxon>
        <taxon>Caryophyllales</taxon>
        <taxon>Cactineae</taxon>
        <taxon>Cactaceae</taxon>
        <taxon>Opuntioideae</taxon>
        <taxon>Opuntia</taxon>
    </lineage>
</organism>
<dbReference type="InterPro" id="IPR004991">
    <property type="entry name" value="Aerolysin-like"/>
</dbReference>
<dbReference type="PANTHER" id="PTHR39244:SF5">
    <property type="entry name" value="NATTERIN-3-LIKE"/>
    <property type="match status" value="1"/>
</dbReference>
<feature type="compositionally biased region" description="Basic and acidic residues" evidence="1">
    <location>
        <begin position="85"/>
        <end position="102"/>
    </location>
</feature>
<dbReference type="SUPFAM" id="SSF56973">
    <property type="entry name" value="Aerolisin/ETX pore-forming domain"/>
    <property type="match status" value="1"/>
</dbReference>
<feature type="region of interest" description="Disordered" evidence="1">
    <location>
        <begin position="75"/>
        <end position="102"/>
    </location>
</feature>
<dbReference type="AlphaFoldDB" id="A0A7C9F1N6"/>